<reference evidence="3" key="1">
    <citation type="journal article" date="2015" name="Proc. Natl. Acad. Sci. U.S.A.">
        <title>Genome sequence of the Asian Tiger mosquito, Aedes albopictus, reveals insights into its biology, genetics, and evolution.</title>
        <authorList>
            <person name="Chen X.G."/>
            <person name="Jiang X."/>
            <person name="Gu J."/>
            <person name="Xu M."/>
            <person name="Wu Y."/>
            <person name="Deng Y."/>
            <person name="Zhang C."/>
            <person name="Bonizzoni M."/>
            <person name="Dermauw W."/>
            <person name="Vontas J."/>
            <person name="Armbruster P."/>
            <person name="Huang X."/>
            <person name="Yang Y."/>
            <person name="Zhang H."/>
            <person name="He W."/>
            <person name="Peng H."/>
            <person name="Liu Y."/>
            <person name="Wu K."/>
            <person name="Chen J."/>
            <person name="Lirakis M."/>
            <person name="Topalis P."/>
            <person name="Van Leeuwen T."/>
            <person name="Hall A.B."/>
            <person name="Jiang X."/>
            <person name="Thorpe C."/>
            <person name="Mueller R.L."/>
            <person name="Sun C."/>
            <person name="Waterhouse R.M."/>
            <person name="Yan G."/>
            <person name="Tu Z.J."/>
            <person name="Fang X."/>
            <person name="James A.A."/>
        </authorList>
    </citation>
    <scope>NUCLEOTIDE SEQUENCE [LARGE SCALE GENOMIC DNA]</scope>
    <source>
        <strain evidence="3">Foshan</strain>
    </source>
</reference>
<evidence type="ECO:0000313" key="3">
    <source>
        <dbReference type="Proteomes" id="UP000069940"/>
    </source>
</evidence>
<evidence type="ECO:0000313" key="2">
    <source>
        <dbReference type="EnsemblMetazoa" id="AALFPA23_018494.P27127"/>
    </source>
</evidence>
<proteinExistence type="predicted"/>
<sequence length="362" mass="42594">MYASQRMRYNVGAQPGFFPSHEFRCAPMRYRTNNYSACGFQRYPTNNYRSNNNRRWHNNYHKPYMPVIRAPRFDGTIIGYPAPQFLKDFETYISSLRRSYFVPRSSLIDIFRSCLEKDGAIWMSTFGGKYRSFEELTNAFLRRFWSTTVQRHIQDQFQYGTYKQRAQRSKMSNYFLAILRRMIHVTHPPTDSHFIETIGYHFPFHIQQKINKMRSTEEVYLYLLEEDRMRNYCMQLYLQRCERLAENSEYRANEDNQEESSTNNSESSVEPTAGENITDQNSVDSSGMSTTIDGTTAKRVYLRSCSGGRCNEHSAEIAREIHEGNSSQEHEIRETGHRRSLDKNGSIKLNVRLKCINSSIVK</sequence>
<dbReference type="GeneID" id="109401259"/>
<feature type="region of interest" description="Disordered" evidence="1">
    <location>
        <begin position="321"/>
        <end position="340"/>
    </location>
</feature>
<reference evidence="2" key="2">
    <citation type="submission" date="2025-05" db="UniProtKB">
        <authorList>
            <consortium name="EnsemblMetazoa"/>
        </authorList>
    </citation>
    <scope>IDENTIFICATION</scope>
    <source>
        <strain evidence="2">Foshan</strain>
    </source>
</reference>
<name>A0ABM1ZHB2_AEDAL</name>
<keyword evidence="3" id="KW-1185">Reference proteome</keyword>
<organism evidence="2 3">
    <name type="scientific">Aedes albopictus</name>
    <name type="common">Asian tiger mosquito</name>
    <name type="synonym">Stegomyia albopicta</name>
    <dbReference type="NCBI Taxonomy" id="7160"/>
    <lineage>
        <taxon>Eukaryota</taxon>
        <taxon>Metazoa</taxon>
        <taxon>Ecdysozoa</taxon>
        <taxon>Arthropoda</taxon>
        <taxon>Hexapoda</taxon>
        <taxon>Insecta</taxon>
        <taxon>Pterygota</taxon>
        <taxon>Neoptera</taxon>
        <taxon>Endopterygota</taxon>
        <taxon>Diptera</taxon>
        <taxon>Nematocera</taxon>
        <taxon>Culicoidea</taxon>
        <taxon>Culicidae</taxon>
        <taxon>Culicinae</taxon>
        <taxon>Aedini</taxon>
        <taxon>Aedes</taxon>
        <taxon>Stegomyia</taxon>
    </lineage>
</organism>
<protein>
    <recommendedName>
        <fullName evidence="4">Retrotransposon gag domain-containing protein</fullName>
    </recommendedName>
</protein>
<dbReference type="Proteomes" id="UP000069940">
    <property type="component" value="Unassembled WGS sequence"/>
</dbReference>
<feature type="region of interest" description="Disordered" evidence="1">
    <location>
        <begin position="250"/>
        <end position="291"/>
    </location>
</feature>
<dbReference type="EnsemblMetazoa" id="AALFPA23_018494.R27127">
    <property type="protein sequence ID" value="AALFPA23_018494.P27127"/>
    <property type="gene ID" value="AALFPA23_018494"/>
</dbReference>
<feature type="compositionally biased region" description="Low complexity" evidence="1">
    <location>
        <begin position="259"/>
        <end position="270"/>
    </location>
</feature>
<accession>A0ABM1ZHB2</accession>
<feature type="compositionally biased region" description="Polar residues" evidence="1">
    <location>
        <begin position="275"/>
        <end position="291"/>
    </location>
</feature>
<dbReference type="RefSeq" id="XP_062698579.1">
    <property type="nucleotide sequence ID" value="XM_062842595.1"/>
</dbReference>
<evidence type="ECO:0000256" key="1">
    <source>
        <dbReference type="SAM" id="MobiDB-lite"/>
    </source>
</evidence>
<evidence type="ECO:0008006" key="4">
    <source>
        <dbReference type="Google" id="ProtNLM"/>
    </source>
</evidence>